<dbReference type="Proteomes" id="UP001153620">
    <property type="component" value="Chromosome 1"/>
</dbReference>
<evidence type="ECO:0000313" key="14">
    <source>
        <dbReference type="EMBL" id="CAG9800168.1"/>
    </source>
</evidence>
<keyword evidence="6 11" id="KW-0378">Hydrolase</keyword>
<evidence type="ECO:0000313" key="15">
    <source>
        <dbReference type="Proteomes" id="UP001153620"/>
    </source>
</evidence>
<dbReference type="InterPro" id="IPR009003">
    <property type="entry name" value="Peptidase_S1_PA"/>
</dbReference>
<evidence type="ECO:0000256" key="12">
    <source>
        <dbReference type="SAM" id="SignalP"/>
    </source>
</evidence>
<keyword evidence="3 11" id="KW-0645">Protease</keyword>
<keyword evidence="9" id="KW-1015">Disulfide bond</keyword>
<reference evidence="14" key="1">
    <citation type="submission" date="2022-01" db="EMBL/GenBank/DDBJ databases">
        <authorList>
            <person name="King R."/>
        </authorList>
    </citation>
    <scope>NUCLEOTIDE SEQUENCE</scope>
</reference>
<dbReference type="PROSITE" id="PS00135">
    <property type="entry name" value="TRYPSIN_SER"/>
    <property type="match status" value="1"/>
</dbReference>
<dbReference type="InterPro" id="IPR051333">
    <property type="entry name" value="CLIP_Serine_Protease"/>
</dbReference>
<dbReference type="GO" id="GO:0004252">
    <property type="term" value="F:serine-type endopeptidase activity"/>
    <property type="evidence" value="ECO:0007669"/>
    <property type="project" value="InterPro"/>
</dbReference>
<keyword evidence="8" id="KW-0865">Zymogen</keyword>
<evidence type="ECO:0000256" key="2">
    <source>
        <dbReference type="ARBA" id="ARBA00022525"/>
    </source>
</evidence>
<dbReference type="SMART" id="SM00020">
    <property type="entry name" value="Tryp_SPc"/>
    <property type="match status" value="1"/>
</dbReference>
<dbReference type="PANTHER" id="PTHR24260:SF147">
    <property type="entry name" value="EG:BACR7A4.3 PROTEIN-RELATED"/>
    <property type="match status" value="1"/>
</dbReference>
<evidence type="ECO:0000256" key="10">
    <source>
        <dbReference type="ARBA" id="ARBA00024195"/>
    </source>
</evidence>
<dbReference type="InterPro" id="IPR001254">
    <property type="entry name" value="Trypsin_dom"/>
</dbReference>
<dbReference type="GO" id="GO:0007586">
    <property type="term" value="P:digestion"/>
    <property type="evidence" value="ECO:0007669"/>
    <property type="project" value="UniProtKB-KW"/>
</dbReference>
<evidence type="ECO:0000256" key="5">
    <source>
        <dbReference type="ARBA" id="ARBA00022757"/>
    </source>
</evidence>
<dbReference type="InterPro" id="IPR018114">
    <property type="entry name" value="TRYPSIN_HIS"/>
</dbReference>
<dbReference type="GO" id="GO:0016485">
    <property type="term" value="P:protein processing"/>
    <property type="evidence" value="ECO:0007669"/>
    <property type="project" value="UniProtKB-ARBA"/>
</dbReference>
<dbReference type="CDD" id="cd00190">
    <property type="entry name" value="Tryp_SPc"/>
    <property type="match status" value="1"/>
</dbReference>
<dbReference type="GO" id="GO:0005576">
    <property type="term" value="C:extracellular region"/>
    <property type="evidence" value="ECO:0007669"/>
    <property type="project" value="UniProtKB-SubCell"/>
</dbReference>
<dbReference type="SUPFAM" id="SSF50494">
    <property type="entry name" value="Trypsin-like serine proteases"/>
    <property type="match status" value="1"/>
</dbReference>
<comment type="subcellular location">
    <subcellularLocation>
        <location evidence="1">Secreted</location>
    </subcellularLocation>
</comment>
<dbReference type="InterPro" id="IPR033116">
    <property type="entry name" value="TRYPSIN_SER"/>
</dbReference>
<evidence type="ECO:0000259" key="13">
    <source>
        <dbReference type="PROSITE" id="PS50240"/>
    </source>
</evidence>
<gene>
    <name evidence="14" type="ORF">CHIRRI_LOCUS3118</name>
</gene>
<dbReference type="EMBL" id="OU895877">
    <property type="protein sequence ID" value="CAG9800168.1"/>
    <property type="molecule type" value="Genomic_DNA"/>
</dbReference>
<dbReference type="PROSITE" id="PS50240">
    <property type="entry name" value="TRYPSIN_DOM"/>
    <property type="match status" value="1"/>
</dbReference>
<feature type="domain" description="Peptidase S1" evidence="13">
    <location>
        <begin position="119"/>
        <end position="359"/>
    </location>
</feature>
<sequence>MMFAKVSILLFLTAISEAFIYNSESSDNIIGKNCLTKNKEPGSCQEFVKCKSSQELYNSGKSAEITMCKFIGKIPFVCCPSITKTKIKFVTKPIRKHSKKFQKALCKNIQPQIKVDDHIFGGVKAEVLEFPFQVALGYEKENENDWDFNCGGSLIADDVVLTAAHCVNRKNIQPVMVRVGRTSLDLTDEDDDSEAQDIDIDTIIMHPDYKRSTRHNDIALIKLRYPVASSSSVGTICLSTSDDVQVNEFTITGFGRTNAKDIRKSDWLLKGKVTEYPTEKCKEDFGSVGLEIVDSQLCAISDTGVDTCQGDSGGPLFYEHNDVRYLQGITSFGNSCGGTFPAIYTKVNKFLDWIEAVMSDFEIKFRSF</sequence>
<accession>A0A9N9RPQ7</accession>
<evidence type="ECO:0000256" key="1">
    <source>
        <dbReference type="ARBA" id="ARBA00004613"/>
    </source>
</evidence>
<dbReference type="Pfam" id="PF00089">
    <property type="entry name" value="Trypsin"/>
    <property type="match status" value="1"/>
</dbReference>
<dbReference type="InterPro" id="IPR043504">
    <property type="entry name" value="Peptidase_S1_PA_chymotrypsin"/>
</dbReference>
<evidence type="ECO:0000256" key="7">
    <source>
        <dbReference type="ARBA" id="ARBA00022825"/>
    </source>
</evidence>
<proteinExistence type="inferred from homology"/>
<organism evidence="14 15">
    <name type="scientific">Chironomus riparius</name>
    <dbReference type="NCBI Taxonomy" id="315576"/>
    <lineage>
        <taxon>Eukaryota</taxon>
        <taxon>Metazoa</taxon>
        <taxon>Ecdysozoa</taxon>
        <taxon>Arthropoda</taxon>
        <taxon>Hexapoda</taxon>
        <taxon>Insecta</taxon>
        <taxon>Pterygota</taxon>
        <taxon>Neoptera</taxon>
        <taxon>Endopterygota</taxon>
        <taxon>Diptera</taxon>
        <taxon>Nematocera</taxon>
        <taxon>Chironomoidea</taxon>
        <taxon>Chironomidae</taxon>
        <taxon>Chironominae</taxon>
        <taxon>Chironomus</taxon>
    </lineage>
</organism>
<evidence type="ECO:0000256" key="8">
    <source>
        <dbReference type="ARBA" id="ARBA00023145"/>
    </source>
</evidence>
<dbReference type="Gene3D" id="2.40.10.10">
    <property type="entry name" value="Trypsin-like serine proteases"/>
    <property type="match status" value="1"/>
</dbReference>
<dbReference type="SMART" id="SM00680">
    <property type="entry name" value="CLIP"/>
    <property type="match status" value="1"/>
</dbReference>
<evidence type="ECO:0000256" key="9">
    <source>
        <dbReference type="ARBA" id="ARBA00023157"/>
    </source>
</evidence>
<dbReference type="PROSITE" id="PS00134">
    <property type="entry name" value="TRYPSIN_HIS"/>
    <property type="match status" value="1"/>
</dbReference>
<comment type="similarity">
    <text evidence="10">Belongs to the peptidase S1 family. CLIP subfamily.</text>
</comment>
<keyword evidence="7 11" id="KW-0720">Serine protease</keyword>
<protein>
    <recommendedName>
        <fullName evidence="13">Peptidase S1 domain-containing protein</fullName>
    </recommendedName>
</protein>
<keyword evidence="4 12" id="KW-0732">Signal</keyword>
<name>A0A9N9RPQ7_9DIPT</name>
<evidence type="ECO:0000256" key="6">
    <source>
        <dbReference type="ARBA" id="ARBA00022801"/>
    </source>
</evidence>
<reference evidence="14" key="2">
    <citation type="submission" date="2022-10" db="EMBL/GenBank/DDBJ databases">
        <authorList>
            <consortium name="ENA_rothamsted_submissions"/>
            <consortium name="culmorum"/>
            <person name="King R."/>
        </authorList>
    </citation>
    <scope>NUCLEOTIDE SEQUENCE</scope>
</reference>
<dbReference type="AlphaFoldDB" id="A0A9N9RPQ7"/>
<dbReference type="PRINTS" id="PR00722">
    <property type="entry name" value="CHYMOTRYPSIN"/>
</dbReference>
<keyword evidence="2" id="KW-0964">Secreted</keyword>
<keyword evidence="15" id="KW-1185">Reference proteome</keyword>
<dbReference type="PANTHER" id="PTHR24260">
    <property type="match status" value="1"/>
</dbReference>
<evidence type="ECO:0000256" key="3">
    <source>
        <dbReference type="ARBA" id="ARBA00022670"/>
    </source>
</evidence>
<feature type="chain" id="PRO_5040347456" description="Peptidase S1 domain-containing protein" evidence="12">
    <location>
        <begin position="19"/>
        <end position="368"/>
    </location>
</feature>
<dbReference type="InterPro" id="IPR001314">
    <property type="entry name" value="Peptidase_S1A"/>
</dbReference>
<feature type="signal peptide" evidence="12">
    <location>
        <begin position="1"/>
        <end position="18"/>
    </location>
</feature>
<dbReference type="FunFam" id="2.40.10.10:FF:000047">
    <property type="entry name" value="Trypsin eta"/>
    <property type="match status" value="1"/>
</dbReference>
<evidence type="ECO:0000256" key="4">
    <source>
        <dbReference type="ARBA" id="ARBA00022729"/>
    </source>
</evidence>
<keyword evidence="5" id="KW-0222">Digestion</keyword>
<evidence type="ECO:0000256" key="11">
    <source>
        <dbReference type="RuleBase" id="RU363034"/>
    </source>
</evidence>
<dbReference type="OrthoDB" id="10004439at2759"/>
<dbReference type="InterPro" id="IPR022700">
    <property type="entry name" value="CLIP"/>
</dbReference>